<comment type="caution">
    <text evidence="1">The sequence shown here is derived from an EMBL/GenBank/DDBJ whole genome shotgun (WGS) entry which is preliminary data.</text>
</comment>
<organism evidence="1 2">
    <name type="scientific">Liparis tanakae</name>
    <name type="common">Tanaka's snailfish</name>
    <dbReference type="NCBI Taxonomy" id="230148"/>
    <lineage>
        <taxon>Eukaryota</taxon>
        <taxon>Metazoa</taxon>
        <taxon>Chordata</taxon>
        <taxon>Craniata</taxon>
        <taxon>Vertebrata</taxon>
        <taxon>Euteleostomi</taxon>
        <taxon>Actinopterygii</taxon>
        <taxon>Neopterygii</taxon>
        <taxon>Teleostei</taxon>
        <taxon>Neoteleostei</taxon>
        <taxon>Acanthomorphata</taxon>
        <taxon>Eupercaria</taxon>
        <taxon>Perciformes</taxon>
        <taxon>Cottioidei</taxon>
        <taxon>Cottales</taxon>
        <taxon>Liparidae</taxon>
        <taxon>Liparis</taxon>
    </lineage>
</organism>
<dbReference type="EMBL" id="SRLO01000397">
    <property type="protein sequence ID" value="TNN57741.1"/>
    <property type="molecule type" value="Genomic_DNA"/>
</dbReference>
<gene>
    <name evidence="1" type="ORF">EYF80_032019</name>
</gene>
<dbReference type="Proteomes" id="UP000314294">
    <property type="component" value="Unassembled WGS sequence"/>
</dbReference>
<reference evidence="1 2" key="1">
    <citation type="submission" date="2019-03" db="EMBL/GenBank/DDBJ databases">
        <title>First draft genome of Liparis tanakae, snailfish: a comprehensive survey of snailfish specific genes.</title>
        <authorList>
            <person name="Kim W."/>
            <person name="Song I."/>
            <person name="Jeong J.-H."/>
            <person name="Kim D."/>
            <person name="Kim S."/>
            <person name="Ryu S."/>
            <person name="Song J.Y."/>
            <person name="Lee S.K."/>
        </authorList>
    </citation>
    <scope>NUCLEOTIDE SEQUENCE [LARGE SCALE GENOMIC DNA]</scope>
    <source>
        <tissue evidence="1">Muscle</tissue>
    </source>
</reference>
<keyword evidence="2" id="KW-1185">Reference proteome</keyword>
<sequence>MTLVNFIKWTRCKWRIGSSRARKDIFAGSAAGRLTSRDGFHLQAETQRCSEVPIFECGSMRPVIDPFGVCFGAKKIKVHCVAYRLWKHTASCH</sequence>
<evidence type="ECO:0000313" key="2">
    <source>
        <dbReference type="Proteomes" id="UP000314294"/>
    </source>
</evidence>
<protein>
    <submittedName>
        <fullName evidence="1">Uncharacterized protein</fullName>
    </submittedName>
</protein>
<dbReference type="AlphaFoldDB" id="A0A4Z2GWS6"/>
<evidence type="ECO:0000313" key="1">
    <source>
        <dbReference type="EMBL" id="TNN57741.1"/>
    </source>
</evidence>
<proteinExistence type="predicted"/>
<accession>A0A4Z2GWS6</accession>
<name>A0A4Z2GWS6_9TELE</name>